<gene>
    <name evidence="1" type="primary">GML</name>
</gene>
<reference evidence="1" key="1">
    <citation type="submission" date="2020-11" db="EMBL/GenBank/DDBJ databases">
        <authorList>
            <person name="Davenport K.M."/>
            <person name="Bickhart D.M."/>
            <person name="Smith T.P.L."/>
            <person name="Murdoch B.M."/>
            <person name="Rosen B.D."/>
        </authorList>
    </citation>
    <scope>NUCLEOTIDE SEQUENCE [LARGE SCALE GENOMIC DNA]</scope>
    <source>
        <strain evidence="1">OAR_USU_Benz2616</strain>
    </source>
</reference>
<reference evidence="1" key="3">
    <citation type="submission" date="2025-09" db="UniProtKB">
        <authorList>
            <consortium name="Ensembl"/>
        </authorList>
    </citation>
    <scope>IDENTIFICATION</scope>
</reference>
<organism evidence="1">
    <name type="scientific">Ovis aries</name>
    <name type="common">Sheep</name>
    <dbReference type="NCBI Taxonomy" id="9940"/>
    <lineage>
        <taxon>Eukaryota</taxon>
        <taxon>Metazoa</taxon>
        <taxon>Chordata</taxon>
        <taxon>Craniata</taxon>
        <taxon>Vertebrata</taxon>
        <taxon>Euteleostomi</taxon>
        <taxon>Mammalia</taxon>
        <taxon>Eutheria</taxon>
        <taxon>Laurasiatheria</taxon>
        <taxon>Artiodactyla</taxon>
        <taxon>Ruminantia</taxon>
        <taxon>Pecora</taxon>
        <taxon>Bovidae</taxon>
        <taxon>Caprinae</taxon>
        <taxon>Ovis</taxon>
    </lineage>
</organism>
<dbReference type="Ensembl" id="ENSOART00020060934.1">
    <property type="protein sequence ID" value="ENSOARP00020041045.1"/>
    <property type="gene ID" value="ENSOARG00020013648.2"/>
</dbReference>
<evidence type="ECO:0000313" key="1">
    <source>
        <dbReference type="Ensembl" id="ENSOARP00020041045.1"/>
    </source>
</evidence>
<protein>
    <submittedName>
        <fullName evidence="1">Uncharacterized protein</fullName>
    </submittedName>
</protein>
<sequence>MQRPHWHTGVQGGLWPRPCMSGLAGPAESREPRRRGHWQGRRGWPASPSSVRKVQAPTEMMLLFAFLLFMGWPLGFVEPWTFNVQCHECVVKNTFHCPSLRTCPYEIRRCFSVSMRLNSREVLIYKNCTYNCTFLYRAEEPAPAPKRKTTHRFNSFYWVHCCGGNMCNYGGPTNLERDISVDDTLEEDIEANAQLVQPTLFLSIVSILVRNTLM</sequence>
<accession>A0AC11D844</accession>
<proteinExistence type="predicted"/>
<name>A0AC11D844_SHEEP</name>
<reference evidence="1" key="2">
    <citation type="submission" date="2025-08" db="UniProtKB">
        <authorList>
            <consortium name="Ensembl"/>
        </authorList>
    </citation>
    <scope>IDENTIFICATION</scope>
</reference>